<keyword evidence="2" id="KW-1185">Reference proteome</keyword>
<evidence type="ECO:0000313" key="2">
    <source>
        <dbReference type="Proteomes" id="UP000250222"/>
    </source>
</evidence>
<proteinExistence type="predicted"/>
<dbReference type="AlphaFoldDB" id="A0A2Y9AQM8"/>
<dbReference type="OrthoDB" id="4828169at2"/>
<accession>A0A2Y9AQM8</accession>
<gene>
    <name evidence="1" type="ORF">SAMN05216184_1177</name>
</gene>
<name>A0A2Y9AQM8_9MICO</name>
<evidence type="ECO:0008006" key="3">
    <source>
        <dbReference type="Google" id="ProtNLM"/>
    </source>
</evidence>
<dbReference type="EMBL" id="UETB01000017">
    <property type="protein sequence ID" value="SSA46385.1"/>
    <property type="molecule type" value="Genomic_DNA"/>
</dbReference>
<organism evidence="1 2">
    <name type="scientific">Georgenia satyanarayanai</name>
    <dbReference type="NCBI Taxonomy" id="860221"/>
    <lineage>
        <taxon>Bacteria</taxon>
        <taxon>Bacillati</taxon>
        <taxon>Actinomycetota</taxon>
        <taxon>Actinomycetes</taxon>
        <taxon>Micrococcales</taxon>
        <taxon>Bogoriellaceae</taxon>
        <taxon>Georgenia</taxon>
    </lineage>
</organism>
<protein>
    <recommendedName>
        <fullName evidence="3">Excreted virulence factor EspC, type VII ESX diderm</fullName>
    </recommendedName>
</protein>
<reference evidence="1 2" key="1">
    <citation type="submission" date="2016-10" db="EMBL/GenBank/DDBJ databases">
        <authorList>
            <person name="Cai Z."/>
        </authorList>
    </citation>
    <scope>NUCLEOTIDE SEQUENCE [LARGE SCALE GENOMIC DNA]</scope>
    <source>
        <strain evidence="1 2">CGMCC 1.10826</strain>
    </source>
</reference>
<sequence>MDLEINTETMREAGASLRTVAVEFDGAKDHSREAADAVGHDGLADRLRSFADSWDGRREEILEDINTLSERCTVIAETFEQLDGELGAVADDMRSQLGAVAGPFNDSLRGV</sequence>
<dbReference type="RefSeq" id="WP_110853630.1">
    <property type="nucleotide sequence ID" value="NZ_QKLZ01000017.1"/>
</dbReference>
<evidence type="ECO:0000313" key="1">
    <source>
        <dbReference type="EMBL" id="SSA46385.1"/>
    </source>
</evidence>
<dbReference type="Proteomes" id="UP000250222">
    <property type="component" value="Unassembled WGS sequence"/>
</dbReference>